<dbReference type="GeneID" id="77845221"/>
<dbReference type="PANTHER" id="PTHR39339">
    <property type="entry name" value="SLR1444 PROTEIN"/>
    <property type="match status" value="1"/>
</dbReference>
<keyword evidence="5" id="KW-1185">Reference proteome</keyword>
<proteinExistence type="predicted"/>
<evidence type="ECO:0000259" key="1">
    <source>
        <dbReference type="PROSITE" id="PS51708"/>
    </source>
</evidence>
<dbReference type="EMBL" id="JXII01000005">
    <property type="protein sequence ID" value="KIH70819.1"/>
    <property type="molecule type" value="Genomic_DNA"/>
</dbReference>
<evidence type="ECO:0000313" key="2">
    <source>
        <dbReference type="EMBL" id="KIH70819.1"/>
    </source>
</evidence>
<sequence>MEALQDVLHRHTEQLKKSYTDYVNNPYNPKTAHSLRVSSRKVRSLLNFLKHTFGEEEYRRLNHELKDLAQIYGPLRELDVLIKLCSDIALRQPELSDHYREMFKYLHQERAREMRRTFNKTNIRTAEAAIESADSTIHELSFEIDGDWDAYIGKRLKKRSQKLSEDYENVDMTDYEAVHDIRKRAKKLRYAARYFGGLTSKKHKKIMKRAKKIQDEFGEVTDARINQHLLDQLAEKVDDENLKMTFQYMSRIEEQTRQP</sequence>
<reference evidence="3" key="2">
    <citation type="submission" date="2020-04" db="EMBL/GenBank/DDBJ databases">
        <authorList>
            <person name="Tanveer F."/>
            <person name="Xie Y."/>
            <person name="Shinwari Z.K."/>
        </authorList>
    </citation>
    <scope>NUCLEOTIDE SEQUENCE</scope>
    <source>
        <strain evidence="3">MOSEL-ME25</strain>
    </source>
</reference>
<dbReference type="EMBL" id="JABEVU030000001">
    <property type="protein sequence ID" value="MDB0580464.1"/>
    <property type="molecule type" value="Genomic_DNA"/>
</dbReference>
<dbReference type="Proteomes" id="UP000031546">
    <property type="component" value="Unassembled WGS sequence"/>
</dbReference>
<dbReference type="STRING" id="45670.SN16_06600"/>
<dbReference type="OrthoDB" id="2388260at2"/>
<reference evidence="3" key="3">
    <citation type="submission" date="2022-12" db="EMBL/GenBank/DDBJ databases">
        <title>Genome analysis and biological profiling of marine Salinicoccus roseus MOSEL-ME25.</title>
        <authorList>
            <person name="Mirza F.T."/>
            <person name="Xie Y."/>
            <person name="Shinwari Z.K."/>
        </authorList>
    </citation>
    <scope>NUCLEOTIDE SEQUENCE</scope>
    <source>
        <strain evidence="3">MOSEL-ME25</strain>
    </source>
</reference>
<feature type="domain" description="CHAD" evidence="1">
    <location>
        <begin position="1"/>
        <end position="259"/>
    </location>
</feature>
<dbReference type="SMART" id="SM00880">
    <property type="entry name" value="CHAD"/>
    <property type="match status" value="1"/>
</dbReference>
<protein>
    <submittedName>
        <fullName evidence="3">CHAD domain-containing protein</fullName>
    </submittedName>
</protein>
<dbReference type="PANTHER" id="PTHR39339:SF1">
    <property type="entry name" value="CHAD DOMAIN-CONTAINING PROTEIN"/>
    <property type="match status" value="1"/>
</dbReference>
<name>A0A0C2HGR8_9STAP</name>
<dbReference type="InterPro" id="IPR007899">
    <property type="entry name" value="CHAD_dom"/>
</dbReference>
<gene>
    <name evidence="3" type="ORF">F7P68_0007955</name>
    <name evidence="2" type="ORF">SN16_06600</name>
</gene>
<reference evidence="2 4" key="1">
    <citation type="submission" date="2015-01" db="EMBL/GenBank/DDBJ databases">
        <title>Genome sequences of high lactate-tolerant strain Salinicoccus roseus W12 with industrial interest.</title>
        <authorList>
            <person name="Wang H."/>
            <person name="Yu B."/>
        </authorList>
    </citation>
    <scope>NUCLEOTIDE SEQUENCE [LARGE SCALE GENOMIC DNA]</scope>
    <source>
        <strain evidence="2 4">W12</strain>
    </source>
</reference>
<dbReference type="Gene3D" id="1.40.20.10">
    <property type="entry name" value="CHAD domain"/>
    <property type="match status" value="1"/>
</dbReference>
<dbReference type="Pfam" id="PF05235">
    <property type="entry name" value="CHAD"/>
    <property type="match status" value="1"/>
</dbReference>
<dbReference type="AlphaFoldDB" id="A0A0C2HGR8"/>
<evidence type="ECO:0000313" key="3">
    <source>
        <dbReference type="EMBL" id="MDB0580464.1"/>
    </source>
</evidence>
<dbReference type="PROSITE" id="PS51708">
    <property type="entry name" value="CHAD"/>
    <property type="match status" value="1"/>
</dbReference>
<dbReference type="InterPro" id="IPR038186">
    <property type="entry name" value="CHAD_dom_sf"/>
</dbReference>
<organism evidence="2 4">
    <name type="scientific">Salinicoccus roseus</name>
    <dbReference type="NCBI Taxonomy" id="45670"/>
    <lineage>
        <taxon>Bacteria</taxon>
        <taxon>Bacillati</taxon>
        <taxon>Bacillota</taxon>
        <taxon>Bacilli</taxon>
        <taxon>Bacillales</taxon>
        <taxon>Staphylococcaceae</taxon>
        <taxon>Salinicoccus</taxon>
    </lineage>
</organism>
<dbReference type="RefSeq" id="WP_040105830.1">
    <property type="nucleotide sequence ID" value="NZ_JABEVU030000001.1"/>
</dbReference>
<evidence type="ECO:0000313" key="5">
    <source>
        <dbReference type="Proteomes" id="UP000527860"/>
    </source>
</evidence>
<dbReference type="Proteomes" id="UP000527860">
    <property type="component" value="Unassembled WGS sequence"/>
</dbReference>
<evidence type="ECO:0000313" key="4">
    <source>
        <dbReference type="Proteomes" id="UP000031546"/>
    </source>
</evidence>
<accession>A0A0C2HGR8</accession>
<comment type="caution">
    <text evidence="2">The sequence shown here is derived from an EMBL/GenBank/DDBJ whole genome shotgun (WGS) entry which is preliminary data.</text>
</comment>